<dbReference type="Proteomes" id="UP000525987">
    <property type="component" value="Unassembled WGS sequence"/>
</dbReference>
<gene>
    <name evidence="2" type="ORF">FHR96_003697</name>
</gene>
<evidence type="ECO:0000256" key="1">
    <source>
        <dbReference type="SAM" id="MobiDB-lite"/>
    </source>
</evidence>
<dbReference type="SUPFAM" id="SSF47413">
    <property type="entry name" value="lambda repressor-like DNA-binding domains"/>
    <property type="match status" value="1"/>
</dbReference>
<feature type="compositionally biased region" description="Basic and acidic residues" evidence="1">
    <location>
        <begin position="48"/>
        <end position="58"/>
    </location>
</feature>
<feature type="region of interest" description="Disordered" evidence="1">
    <location>
        <begin position="48"/>
        <end position="69"/>
    </location>
</feature>
<organism evidence="2 3">
    <name type="scientific">Halomonas organivorans</name>
    <dbReference type="NCBI Taxonomy" id="257772"/>
    <lineage>
        <taxon>Bacteria</taxon>
        <taxon>Pseudomonadati</taxon>
        <taxon>Pseudomonadota</taxon>
        <taxon>Gammaproteobacteria</taxon>
        <taxon>Oceanospirillales</taxon>
        <taxon>Halomonadaceae</taxon>
        <taxon>Halomonas</taxon>
    </lineage>
</organism>
<proteinExistence type="predicted"/>
<name>A0A7W5C0U3_9GAMM</name>
<accession>A0A7W5C0U3</accession>
<dbReference type="EMBL" id="JACHXM010000027">
    <property type="protein sequence ID" value="MBB3142795.1"/>
    <property type="molecule type" value="Genomic_DNA"/>
</dbReference>
<protein>
    <submittedName>
        <fullName evidence="2">DNA-binding transcriptional regulator YdaS (Cro superfamily)</fullName>
    </submittedName>
</protein>
<dbReference type="Gene3D" id="1.10.260.40">
    <property type="entry name" value="lambda repressor-like DNA-binding domains"/>
    <property type="match status" value="1"/>
</dbReference>
<dbReference type="RefSeq" id="WP_183389155.1">
    <property type="nucleotide sequence ID" value="NZ_JACHXM010000027.1"/>
</dbReference>
<keyword evidence="2" id="KW-0238">DNA-binding</keyword>
<comment type="caution">
    <text evidence="2">The sequence shown here is derived from an EMBL/GenBank/DDBJ whole genome shotgun (WGS) entry which is preliminary data.</text>
</comment>
<keyword evidence="3" id="KW-1185">Reference proteome</keyword>
<dbReference type="GO" id="GO:0003677">
    <property type="term" value="F:DNA binding"/>
    <property type="evidence" value="ECO:0007669"/>
    <property type="project" value="UniProtKB-KW"/>
</dbReference>
<evidence type="ECO:0000313" key="2">
    <source>
        <dbReference type="EMBL" id="MBB3142795.1"/>
    </source>
</evidence>
<dbReference type="Pfam" id="PF14549">
    <property type="entry name" value="P22_Cro"/>
    <property type="match status" value="1"/>
</dbReference>
<evidence type="ECO:0000313" key="3">
    <source>
        <dbReference type="Proteomes" id="UP000525987"/>
    </source>
</evidence>
<sequence length="69" mass="7472">MKTHDAIQHFGNRGKLAAALNITSQAVSQWGENVPPHRALQLEKLTRGALRAEGESPKRQPGMRATTAA</sequence>
<dbReference type="AlphaFoldDB" id="A0A7W5C0U3"/>
<reference evidence="2 3" key="1">
    <citation type="submission" date="2020-08" db="EMBL/GenBank/DDBJ databases">
        <title>Genomic Encyclopedia of Type Strains, Phase III (KMG-III): the genomes of soil and plant-associated and newly described type strains.</title>
        <authorList>
            <person name="Whitman W."/>
        </authorList>
    </citation>
    <scope>NUCLEOTIDE SEQUENCE [LARGE SCALE GENOMIC DNA]</scope>
    <source>
        <strain evidence="2 3">CECT 5995</strain>
    </source>
</reference>
<dbReference type="InterPro" id="IPR010982">
    <property type="entry name" value="Lambda_DNA-bd_dom_sf"/>
</dbReference>